<organism evidence="2 3">
    <name type="scientific">Archangium gephyra</name>
    <dbReference type="NCBI Taxonomy" id="48"/>
    <lineage>
        <taxon>Bacteria</taxon>
        <taxon>Pseudomonadati</taxon>
        <taxon>Myxococcota</taxon>
        <taxon>Myxococcia</taxon>
        <taxon>Myxococcales</taxon>
        <taxon>Cystobacterineae</taxon>
        <taxon>Archangiaceae</taxon>
        <taxon>Archangium</taxon>
    </lineage>
</organism>
<dbReference type="Proteomes" id="UP000249061">
    <property type="component" value="Unassembled WGS sequence"/>
</dbReference>
<feature type="region of interest" description="Disordered" evidence="1">
    <location>
        <begin position="87"/>
        <end position="114"/>
    </location>
</feature>
<dbReference type="EMBL" id="QFQP01000036">
    <property type="protein sequence ID" value="PZR06707.1"/>
    <property type="molecule type" value="Genomic_DNA"/>
</dbReference>
<feature type="compositionally biased region" description="Basic and acidic residues" evidence="1">
    <location>
        <begin position="87"/>
        <end position="97"/>
    </location>
</feature>
<evidence type="ECO:0000256" key="1">
    <source>
        <dbReference type="SAM" id="MobiDB-lite"/>
    </source>
</evidence>
<evidence type="ECO:0000313" key="3">
    <source>
        <dbReference type="Proteomes" id="UP000249061"/>
    </source>
</evidence>
<accession>A0A2W5SY68</accession>
<reference evidence="2 3" key="1">
    <citation type="submission" date="2017-08" db="EMBL/GenBank/DDBJ databases">
        <title>Infants hospitalized years apart are colonized by the same room-sourced microbial strains.</title>
        <authorList>
            <person name="Brooks B."/>
            <person name="Olm M.R."/>
            <person name="Firek B.A."/>
            <person name="Baker R."/>
            <person name="Thomas B.C."/>
            <person name="Morowitz M.J."/>
            <person name="Banfield J.F."/>
        </authorList>
    </citation>
    <scope>NUCLEOTIDE SEQUENCE [LARGE SCALE GENOMIC DNA]</scope>
    <source>
        <strain evidence="2">S2_003_000_R2_14</strain>
    </source>
</reference>
<dbReference type="AlphaFoldDB" id="A0A2W5SY68"/>
<evidence type="ECO:0000313" key="2">
    <source>
        <dbReference type="EMBL" id="PZR06707.1"/>
    </source>
</evidence>
<sequence length="225" mass="23582">MKRALLALVFAGCAAGPRPVPSSATPAERLAAAETALLNAKGYTSTFDIESTGENAATMTGTLELLDGNALRISSDGAYKNEAVHVELDSRESDSPHRASSRGPNVSSHRDPPAPKLREAVALGLVRMGLLHNLVTLAMDRPLDKSEGGFDGWVKAVDVKAGSSVNASEVPCTNVDFGIQVSGQRMGEGTLCIADATGLPVLRTGVVHFPAGDMTVTEKFTWKLP</sequence>
<evidence type="ECO:0008006" key="4">
    <source>
        <dbReference type="Google" id="ProtNLM"/>
    </source>
</evidence>
<name>A0A2W5SY68_9BACT</name>
<gene>
    <name evidence="2" type="ORF">DI536_29795</name>
</gene>
<protein>
    <recommendedName>
        <fullName evidence="4">Lipoprotein</fullName>
    </recommendedName>
</protein>
<comment type="caution">
    <text evidence="2">The sequence shown here is derived from an EMBL/GenBank/DDBJ whole genome shotgun (WGS) entry which is preliminary data.</text>
</comment>
<proteinExistence type="predicted"/>